<dbReference type="RefSeq" id="WP_146430608.1">
    <property type="nucleotide sequence ID" value="NZ_VIGV01000001.1"/>
</dbReference>
<dbReference type="Gene3D" id="1.10.357.10">
    <property type="entry name" value="Tetracycline Repressor, domain 2"/>
    <property type="match status" value="1"/>
</dbReference>
<dbReference type="PRINTS" id="PR00455">
    <property type="entry name" value="HTHTETR"/>
</dbReference>
<dbReference type="OrthoDB" id="3190535at2"/>
<sequence>MATEKAAEPAPELTSAPAPAKRRGRPSVRRELVEREIKENAARLFAERGVAGTTLQDIADATGLTRQAVYHYVANKDELFAQLVSEVAEGPAQLLHEINTIVELDPAAKLYRMAESLALNQMASPDRFRLLIRSEADLPESLADGYRTSRRRVLRELTAVIDAGIASGQFRDVDARTAALGIVGMLNWIAWWYRDGNDEAATAAQLADMAVQAVRAEGAARPAEPGPLGAISDLRRDLDRLERLMRSEQD</sequence>
<dbReference type="Pfam" id="PF17932">
    <property type="entry name" value="TetR_C_24"/>
    <property type="match status" value="1"/>
</dbReference>
<evidence type="ECO:0000256" key="1">
    <source>
        <dbReference type="ARBA" id="ARBA00023015"/>
    </source>
</evidence>
<evidence type="ECO:0000259" key="6">
    <source>
        <dbReference type="PROSITE" id="PS50977"/>
    </source>
</evidence>
<keyword evidence="3" id="KW-0804">Transcription</keyword>
<evidence type="ECO:0000313" key="7">
    <source>
        <dbReference type="EMBL" id="TWS26050.1"/>
    </source>
</evidence>
<dbReference type="PROSITE" id="PS50977">
    <property type="entry name" value="HTH_TETR_2"/>
    <property type="match status" value="1"/>
</dbReference>
<organism evidence="7 8">
    <name type="scientific">Tsukamurella sputi</name>
    <dbReference type="NCBI Taxonomy" id="2591848"/>
    <lineage>
        <taxon>Bacteria</taxon>
        <taxon>Bacillati</taxon>
        <taxon>Actinomycetota</taxon>
        <taxon>Actinomycetes</taxon>
        <taxon>Mycobacteriales</taxon>
        <taxon>Tsukamurellaceae</taxon>
        <taxon>Tsukamurella</taxon>
    </lineage>
</organism>
<comment type="caution">
    <text evidence="7">The sequence shown here is derived from an EMBL/GenBank/DDBJ whole genome shotgun (WGS) entry which is preliminary data.</text>
</comment>
<dbReference type="EMBL" id="VIGV01000001">
    <property type="protein sequence ID" value="TWS26050.1"/>
    <property type="molecule type" value="Genomic_DNA"/>
</dbReference>
<reference evidence="7 8" key="2">
    <citation type="submission" date="2019-08" db="EMBL/GenBank/DDBJ databases">
        <title>Tsukamurella conjunctivitidis sp. nov., Tsukamurella assacharolytica sp. nov. and Tsukamurella sputae sp. nov. isolated from patients with conjunctivitis, bacteraemia (lymphoma) and respiratory infection (sputum) in Hong Kong.</title>
        <authorList>
            <person name="Fok K.M.N."/>
            <person name="Fong J.Y.H."/>
        </authorList>
    </citation>
    <scope>NUCLEOTIDE SEQUENCE [LARGE SCALE GENOMIC DNA]</scope>
    <source>
        <strain evidence="7 8">HKU70</strain>
    </source>
</reference>
<name>A0A5C5RUE3_9ACTN</name>
<dbReference type="GO" id="GO:0003700">
    <property type="term" value="F:DNA-binding transcription factor activity"/>
    <property type="evidence" value="ECO:0007669"/>
    <property type="project" value="TreeGrafter"/>
</dbReference>
<dbReference type="SUPFAM" id="SSF48498">
    <property type="entry name" value="Tetracyclin repressor-like, C-terminal domain"/>
    <property type="match status" value="1"/>
</dbReference>
<feature type="DNA-binding region" description="H-T-H motif" evidence="4">
    <location>
        <begin position="54"/>
        <end position="73"/>
    </location>
</feature>
<evidence type="ECO:0000256" key="5">
    <source>
        <dbReference type="SAM" id="MobiDB-lite"/>
    </source>
</evidence>
<feature type="region of interest" description="Disordered" evidence="5">
    <location>
        <begin position="1"/>
        <end position="27"/>
    </location>
</feature>
<dbReference type="SUPFAM" id="SSF46689">
    <property type="entry name" value="Homeodomain-like"/>
    <property type="match status" value="1"/>
</dbReference>
<reference evidence="7 8" key="1">
    <citation type="submission" date="2019-06" db="EMBL/GenBank/DDBJ databases">
        <authorList>
            <person name="Teng J.L.L."/>
            <person name="Lee H.H."/>
            <person name="Lau S.K.P."/>
            <person name="Woo P.C.Y."/>
        </authorList>
    </citation>
    <scope>NUCLEOTIDE SEQUENCE [LARGE SCALE GENOMIC DNA]</scope>
    <source>
        <strain evidence="7 8">HKU70</strain>
    </source>
</reference>
<keyword evidence="8" id="KW-1185">Reference proteome</keyword>
<dbReference type="InterPro" id="IPR050109">
    <property type="entry name" value="HTH-type_TetR-like_transc_reg"/>
</dbReference>
<dbReference type="PANTHER" id="PTHR30055">
    <property type="entry name" value="HTH-TYPE TRANSCRIPTIONAL REGULATOR RUTR"/>
    <property type="match status" value="1"/>
</dbReference>
<evidence type="ECO:0000313" key="8">
    <source>
        <dbReference type="Proteomes" id="UP000319792"/>
    </source>
</evidence>
<gene>
    <name evidence="7" type="ORF">FK268_02020</name>
</gene>
<evidence type="ECO:0000256" key="4">
    <source>
        <dbReference type="PROSITE-ProRule" id="PRU00335"/>
    </source>
</evidence>
<dbReference type="Gene3D" id="1.10.10.60">
    <property type="entry name" value="Homeodomain-like"/>
    <property type="match status" value="1"/>
</dbReference>
<accession>A0A5C5RUE3</accession>
<dbReference type="InterPro" id="IPR036271">
    <property type="entry name" value="Tet_transcr_reg_TetR-rel_C_sf"/>
</dbReference>
<dbReference type="InterPro" id="IPR001647">
    <property type="entry name" value="HTH_TetR"/>
</dbReference>
<keyword evidence="1" id="KW-0805">Transcription regulation</keyword>
<keyword evidence="2 4" id="KW-0238">DNA-binding</keyword>
<evidence type="ECO:0000256" key="3">
    <source>
        <dbReference type="ARBA" id="ARBA00023163"/>
    </source>
</evidence>
<proteinExistence type="predicted"/>
<feature type="domain" description="HTH tetR-type" evidence="6">
    <location>
        <begin position="31"/>
        <end position="91"/>
    </location>
</feature>
<protein>
    <submittedName>
        <fullName evidence="7">TetR/AcrR family transcriptional regulator</fullName>
    </submittedName>
</protein>
<evidence type="ECO:0000256" key="2">
    <source>
        <dbReference type="ARBA" id="ARBA00023125"/>
    </source>
</evidence>
<dbReference type="InterPro" id="IPR041490">
    <property type="entry name" value="KstR2_TetR_C"/>
</dbReference>
<dbReference type="Pfam" id="PF00440">
    <property type="entry name" value="TetR_N"/>
    <property type="match status" value="1"/>
</dbReference>
<dbReference type="GO" id="GO:0000976">
    <property type="term" value="F:transcription cis-regulatory region binding"/>
    <property type="evidence" value="ECO:0007669"/>
    <property type="project" value="TreeGrafter"/>
</dbReference>
<dbReference type="PANTHER" id="PTHR30055:SF234">
    <property type="entry name" value="HTH-TYPE TRANSCRIPTIONAL REGULATOR BETI"/>
    <property type="match status" value="1"/>
</dbReference>
<dbReference type="Proteomes" id="UP000319792">
    <property type="component" value="Unassembled WGS sequence"/>
</dbReference>
<dbReference type="InterPro" id="IPR009057">
    <property type="entry name" value="Homeodomain-like_sf"/>
</dbReference>
<dbReference type="AlphaFoldDB" id="A0A5C5RUE3"/>